<comment type="caution">
    <text evidence="2">The sequence shown here is derived from an EMBL/GenBank/DDBJ whole genome shotgun (WGS) entry which is preliminary data.</text>
</comment>
<gene>
    <name evidence="2" type="ORF">DFH07DRAFT_1061286</name>
</gene>
<protein>
    <submittedName>
        <fullName evidence="2">TEER-decreasing protein</fullName>
    </submittedName>
</protein>
<organism evidence="2 3">
    <name type="scientific">Mycena maculata</name>
    <dbReference type="NCBI Taxonomy" id="230809"/>
    <lineage>
        <taxon>Eukaryota</taxon>
        <taxon>Fungi</taxon>
        <taxon>Dikarya</taxon>
        <taxon>Basidiomycota</taxon>
        <taxon>Agaricomycotina</taxon>
        <taxon>Agaricomycetes</taxon>
        <taxon>Agaricomycetidae</taxon>
        <taxon>Agaricales</taxon>
        <taxon>Marasmiineae</taxon>
        <taxon>Mycenaceae</taxon>
        <taxon>Mycena</taxon>
    </lineage>
</organism>
<evidence type="ECO:0000256" key="1">
    <source>
        <dbReference type="SAM" id="MobiDB-lite"/>
    </source>
</evidence>
<keyword evidence="3" id="KW-1185">Reference proteome</keyword>
<sequence>MSGPGPKTTWEDLANLGWYKQQAYDRFNSWRGGTMEGLGDMALLCKRLWVSGSPFHARWYSYNVLIGSPRIAGNSSDNIESSSIVWMYDNSQNLHEFTATWTETWTNSVTASLSISTHAGISLSQSISIPGVGGSEFSIEISTDSTKEETKQSSHQLSTSWGITVLPGETVYIERVRMVTTGQAIYNQDYGLSSDSLVATKGRIYEGHYYWGMYINETLNYPSGTMSLVGRSTEESYTFRIVRQKPDGRREVEYLPPPEGKSTRGRLSGESGATFPKMVPGIEKK</sequence>
<dbReference type="EMBL" id="JARJLG010000068">
    <property type="protein sequence ID" value="KAJ7754161.1"/>
    <property type="molecule type" value="Genomic_DNA"/>
</dbReference>
<dbReference type="Proteomes" id="UP001215280">
    <property type="component" value="Unassembled WGS sequence"/>
</dbReference>
<proteinExistence type="predicted"/>
<dbReference type="CDD" id="cd20228">
    <property type="entry name" value="PFM_TDP-like"/>
    <property type="match status" value="1"/>
</dbReference>
<evidence type="ECO:0000313" key="2">
    <source>
        <dbReference type="EMBL" id="KAJ7754161.1"/>
    </source>
</evidence>
<accession>A0AAD7IZY6</accession>
<dbReference type="AlphaFoldDB" id="A0AAD7IZY6"/>
<dbReference type="SUPFAM" id="SSF56973">
    <property type="entry name" value="Aerolisin/ETX pore-forming domain"/>
    <property type="match status" value="1"/>
</dbReference>
<name>A0AAD7IZY6_9AGAR</name>
<feature type="region of interest" description="Disordered" evidence="1">
    <location>
        <begin position="248"/>
        <end position="285"/>
    </location>
</feature>
<dbReference type="Gene3D" id="2.170.15.10">
    <property type="entry name" value="Proaerolysin, chain A, domain 3"/>
    <property type="match status" value="1"/>
</dbReference>
<evidence type="ECO:0000313" key="3">
    <source>
        <dbReference type="Proteomes" id="UP001215280"/>
    </source>
</evidence>
<reference evidence="2" key="1">
    <citation type="submission" date="2023-03" db="EMBL/GenBank/DDBJ databases">
        <title>Massive genome expansion in bonnet fungi (Mycena s.s.) driven by repeated elements and novel gene families across ecological guilds.</title>
        <authorList>
            <consortium name="Lawrence Berkeley National Laboratory"/>
            <person name="Harder C.B."/>
            <person name="Miyauchi S."/>
            <person name="Viragh M."/>
            <person name="Kuo A."/>
            <person name="Thoen E."/>
            <person name="Andreopoulos B."/>
            <person name="Lu D."/>
            <person name="Skrede I."/>
            <person name="Drula E."/>
            <person name="Henrissat B."/>
            <person name="Morin E."/>
            <person name="Kohler A."/>
            <person name="Barry K."/>
            <person name="LaButti K."/>
            <person name="Morin E."/>
            <person name="Salamov A."/>
            <person name="Lipzen A."/>
            <person name="Mereny Z."/>
            <person name="Hegedus B."/>
            <person name="Baldrian P."/>
            <person name="Stursova M."/>
            <person name="Weitz H."/>
            <person name="Taylor A."/>
            <person name="Grigoriev I.V."/>
            <person name="Nagy L.G."/>
            <person name="Martin F."/>
            <person name="Kauserud H."/>
        </authorList>
    </citation>
    <scope>NUCLEOTIDE SEQUENCE</scope>
    <source>
        <strain evidence="2">CBHHK188m</strain>
    </source>
</reference>